<keyword evidence="1" id="KW-0812">Transmembrane</keyword>
<name>A0A9E8LNU1_9NEOP</name>
<evidence type="ECO:0000256" key="1">
    <source>
        <dbReference type="SAM" id="Phobius"/>
    </source>
</evidence>
<dbReference type="EMBL" id="OL678013">
    <property type="protein sequence ID" value="UZZ43912.1"/>
    <property type="molecule type" value="Genomic_DNA"/>
</dbReference>
<protein>
    <submittedName>
        <fullName evidence="2">ATP synthase F0 subunit 8</fullName>
    </submittedName>
</protein>
<sequence length="52" mass="6751">MPQMFPNNWIIMFMLLTLYMITYYIVFFYYYDNKIFINKINKKMHMYMTIKW</sequence>
<keyword evidence="1" id="KW-1133">Transmembrane helix</keyword>
<feature type="transmembrane region" description="Helical" evidence="1">
    <location>
        <begin position="12"/>
        <end position="31"/>
    </location>
</feature>
<keyword evidence="1" id="KW-0472">Membrane</keyword>
<accession>A0A9E8LNU1</accession>
<reference evidence="2" key="1">
    <citation type="submission" date="2021-11" db="EMBL/GenBank/DDBJ databases">
        <authorList>
            <person name="Ge X.-Y."/>
            <person name="Peng L."/>
            <person name="Sun C.-H."/>
            <person name="Wang B.-X."/>
        </authorList>
    </citation>
    <scope>NUCLEOTIDE SEQUENCE</scope>
</reference>
<proteinExistence type="predicted"/>
<geneLocation type="mitochondrion" evidence="2"/>
<reference evidence="2" key="2">
    <citation type="journal article" date="2022" name="Syst. Entomol.">
        <title>Massive gene rearrangements of mitochondrial genomes and implications for the phylogeny of Trichoptera (Insecta).</title>
        <authorList>
            <person name="Ge X."/>
            <person name="Peng L."/>
            <person name="Vogler A.P."/>
            <person name="Morse J.C."/>
            <person name="Yang L."/>
            <person name="Sun C."/>
            <person name="Wang B."/>
        </authorList>
    </citation>
    <scope>NUCLEOTIDE SEQUENCE</scope>
</reference>
<keyword evidence="2" id="KW-0496">Mitochondrion</keyword>
<organism evidence="2">
    <name type="scientific">Ecnomus sp. XG-2021</name>
    <dbReference type="NCBI Taxonomy" id="2996734"/>
    <lineage>
        <taxon>Eukaryota</taxon>
        <taxon>Metazoa</taxon>
        <taxon>Ecdysozoa</taxon>
        <taxon>Arthropoda</taxon>
        <taxon>Hexapoda</taxon>
        <taxon>Insecta</taxon>
        <taxon>Pterygota</taxon>
        <taxon>Neoptera</taxon>
        <taxon>Endopterygota</taxon>
        <taxon>Trichoptera</taxon>
        <taxon>Annulipalpia</taxon>
        <taxon>Psychomyioidea</taxon>
        <taxon>Ecnomidae</taxon>
        <taxon>Ecnomus</taxon>
    </lineage>
</organism>
<dbReference type="AlphaFoldDB" id="A0A9E8LNU1"/>
<gene>
    <name evidence="2" type="primary">ATP8</name>
</gene>
<evidence type="ECO:0000313" key="2">
    <source>
        <dbReference type="EMBL" id="UZZ43912.1"/>
    </source>
</evidence>